<dbReference type="PANTHER" id="PTHR30163:SF8">
    <property type="entry name" value="LYTIC MUREIN TRANSGLYCOSYLASE"/>
    <property type="match status" value="1"/>
</dbReference>
<dbReference type="AlphaFoldDB" id="A0A931I7T3"/>
<comment type="caution">
    <text evidence="4">The sequence shown here is derived from an EMBL/GenBank/DDBJ whole genome shotgun (WGS) entry which is preliminary data.</text>
</comment>
<evidence type="ECO:0000313" key="5">
    <source>
        <dbReference type="Proteomes" id="UP000655751"/>
    </source>
</evidence>
<dbReference type="SUPFAM" id="SSF53955">
    <property type="entry name" value="Lysozyme-like"/>
    <property type="match status" value="1"/>
</dbReference>
<reference evidence="4" key="1">
    <citation type="submission" date="2020-11" db="EMBL/GenBank/DDBJ databases">
        <title>Nocardia NEAU-351.nov., a novel actinomycete isolated from the cow dung.</title>
        <authorList>
            <person name="Zhang X."/>
        </authorList>
    </citation>
    <scope>NUCLEOTIDE SEQUENCE</scope>
    <source>
        <strain evidence="4">NEAU-351</strain>
    </source>
</reference>
<dbReference type="InterPro" id="IPR043426">
    <property type="entry name" value="MltB-like"/>
</dbReference>
<dbReference type="RefSeq" id="WP_196147609.1">
    <property type="nucleotide sequence ID" value="NZ_JADMLG010000001.1"/>
</dbReference>
<keyword evidence="2" id="KW-0732">Signal</keyword>
<organism evidence="4 5">
    <name type="scientific">Nocardia bovistercoris</name>
    <dbReference type="NCBI Taxonomy" id="2785916"/>
    <lineage>
        <taxon>Bacteria</taxon>
        <taxon>Bacillati</taxon>
        <taxon>Actinomycetota</taxon>
        <taxon>Actinomycetes</taxon>
        <taxon>Mycobacteriales</taxon>
        <taxon>Nocardiaceae</taxon>
        <taxon>Nocardia</taxon>
    </lineage>
</organism>
<feature type="region of interest" description="Disordered" evidence="1">
    <location>
        <begin position="334"/>
        <end position="379"/>
    </location>
</feature>
<name>A0A931I7T3_9NOCA</name>
<dbReference type="GO" id="GO:0009253">
    <property type="term" value="P:peptidoglycan catabolic process"/>
    <property type="evidence" value="ECO:0007669"/>
    <property type="project" value="TreeGrafter"/>
</dbReference>
<proteinExistence type="predicted"/>
<dbReference type="Pfam" id="PF13406">
    <property type="entry name" value="SLT_2"/>
    <property type="match status" value="1"/>
</dbReference>
<keyword evidence="5" id="KW-1185">Reference proteome</keyword>
<sequence>MRISAPITVSALLAAGVVMTGSAAKAPLPEPESATASVLAAAAGLPAITAVPAGAAETTVGLLPALPAAARTLNAVTPAADATSTTATAVAVHEISLPNSTGALGIPEIVLAAYRNAELAMASAQPSCGLSWNLLAGIGHIESDHAFGGRTDASGATTTPILGPVLDGTLPGNEVIPAANGGYVRALGPMQFLPDTWNRYAADGNGDGTTDPHNVFDAALGAGKYLCSGGLDLRDPAQELRAVLRYNNSMAYAADVLSWSSAYRGGGAPTRVALSPEIVPPRATSSDPGLLAVGSRAEDRPLTLQPMVEVSAPPRVTPPLVSMPGLTLECGVLCTPMHSDPADTEQPGRPSAPEPFPLEEQQRQPESVAPPTHQPSITLPMGIVIPLPMPQT</sequence>
<evidence type="ECO:0000256" key="2">
    <source>
        <dbReference type="SAM" id="SignalP"/>
    </source>
</evidence>
<dbReference type="CDD" id="cd13399">
    <property type="entry name" value="Slt35-like"/>
    <property type="match status" value="1"/>
</dbReference>
<protein>
    <submittedName>
        <fullName evidence="4">Lytic murein transglycosylase</fullName>
    </submittedName>
</protein>
<evidence type="ECO:0000259" key="3">
    <source>
        <dbReference type="Pfam" id="PF13406"/>
    </source>
</evidence>
<evidence type="ECO:0000313" key="4">
    <source>
        <dbReference type="EMBL" id="MBH0775337.1"/>
    </source>
</evidence>
<dbReference type="Proteomes" id="UP000655751">
    <property type="component" value="Unassembled WGS sequence"/>
</dbReference>
<feature type="domain" description="Transglycosylase SLT" evidence="3">
    <location>
        <begin position="179"/>
        <end position="230"/>
    </location>
</feature>
<dbReference type="InterPro" id="IPR023346">
    <property type="entry name" value="Lysozyme-like_dom_sf"/>
</dbReference>
<gene>
    <name evidence="4" type="ORF">IT779_03435</name>
</gene>
<accession>A0A931I7T3</accession>
<dbReference type="EMBL" id="JADMLG010000001">
    <property type="protein sequence ID" value="MBH0775337.1"/>
    <property type="molecule type" value="Genomic_DNA"/>
</dbReference>
<dbReference type="PANTHER" id="PTHR30163">
    <property type="entry name" value="MEMBRANE-BOUND LYTIC MUREIN TRANSGLYCOSYLASE B"/>
    <property type="match status" value="1"/>
</dbReference>
<feature type="signal peptide" evidence="2">
    <location>
        <begin position="1"/>
        <end position="26"/>
    </location>
</feature>
<feature type="chain" id="PRO_5037035675" evidence="2">
    <location>
        <begin position="27"/>
        <end position="392"/>
    </location>
</feature>
<dbReference type="InterPro" id="IPR031304">
    <property type="entry name" value="SLT_2"/>
</dbReference>
<evidence type="ECO:0000256" key="1">
    <source>
        <dbReference type="SAM" id="MobiDB-lite"/>
    </source>
</evidence>
<dbReference type="Gene3D" id="1.10.530.10">
    <property type="match status" value="1"/>
</dbReference>
<dbReference type="GO" id="GO:0008933">
    <property type="term" value="F:peptidoglycan lytic transglycosylase activity"/>
    <property type="evidence" value="ECO:0007669"/>
    <property type="project" value="TreeGrafter"/>
</dbReference>